<sequence>MIVDLTDPIALVTEKTKKRPHQDEPSSEGVVAKFPTDISVYSDPEASQVIDWGLTGSFQALQSLLFLRKDVKSLSKKVSTLTSPDTKLKKKLSQAEGEIARTRATLGSSEKNLSQTDEMFTDAIEKVNNAADKTIIQTRGQAIWEQQVVAFVESVRLRLAVKGITPQLAALEARCDTSSPGTRVLTFDRLGPPRLGPMPSVLDRLEPAAPTLDRLMSY</sequence>
<accession>A0AAE0CNW0</accession>
<evidence type="ECO:0000313" key="2">
    <source>
        <dbReference type="Proteomes" id="UP001280121"/>
    </source>
</evidence>
<reference evidence="1" key="1">
    <citation type="journal article" date="2023" name="Plant J.">
        <title>Genome sequences and population genomics provide insights into the demographic history, inbreeding, and mutation load of two 'living fossil' tree species of Dipteronia.</title>
        <authorList>
            <person name="Feng Y."/>
            <person name="Comes H.P."/>
            <person name="Chen J."/>
            <person name="Zhu S."/>
            <person name="Lu R."/>
            <person name="Zhang X."/>
            <person name="Li P."/>
            <person name="Qiu J."/>
            <person name="Olsen K.M."/>
            <person name="Qiu Y."/>
        </authorList>
    </citation>
    <scope>NUCLEOTIDE SEQUENCE</scope>
    <source>
        <strain evidence="1">KIB01</strain>
    </source>
</reference>
<name>A0AAE0CNW0_9ROSI</name>
<dbReference type="AlphaFoldDB" id="A0AAE0CNW0"/>
<keyword evidence="2" id="KW-1185">Reference proteome</keyword>
<comment type="caution">
    <text evidence="1">The sequence shown here is derived from an EMBL/GenBank/DDBJ whole genome shotgun (WGS) entry which is preliminary data.</text>
</comment>
<evidence type="ECO:0000313" key="1">
    <source>
        <dbReference type="EMBL" id="KAK2658047.1"/>
    </source>
</evidence>
<gene>
    <name evidence="1" type="ORF">Ddye_011099</name>
</gene>
<organism evidence="1 2">
    <name type="scientific">Dipteronia dyeriana</name>
    <dbReference type="NCBI Taxonomy" id="168575"/>
    <lineage>
        <taxon>Eukaryota</taxon>
        <taxon>Viridiplantae</taxon>
        <taxon>Streptophyta</taxon>
        <taxon>Embryophyta</taxon>
        <taxon>Tracheophyta</taxon>
        <taxon>Spermatophyta</taxon>
        <taxon>Magnoliopsida</taxon>
        <taxon>eudicotyledons</taxon>
        <taxon>Gunneridae</taxon>
        <taxon>Pentapetalae</taxon>
        <taxon>rosids</taxon>
        <taxon>malvids</taxon>
        <taxon>Sapindales</taxon>
        <taxon>Sapindaceae</taxon>
        <taxon>Hippocastanoideae</taxon>
        <taxon>Acereae</taxon>
        <taxon>Dipteronia</taxon>
    </lineage>
</organism>
<protein>
    <submittedName>
        <fullName evidence="1">Uncharacterized protein</fullName>
    </submittedName>
</protein>
<dbReference type="Proteomes" id="UP001280121">
    <property type="component" value="Unassembled WGS sequence"/>
</dbReference>
<proteinExistence type="predicted"/>
<dbReference type="EMBL" id="JANJYI010000003">
    <property type="protein sequence ID" value="KAK2658047.1"/>
    <property type="molecule type" value="Genomic_DNA"/>
</dbReference>